<dbReference type="Proteomes" id="UP000726170">
    <property type="component" value="Unassembled WGS sequence"/>
</dbReference>
<keyword evidence="2" id="KW-1185">Reference proteome</keyword>
<gene>
    <name evidence="1" type="ORF">KQI86_05200</name>
</gene>
<reference evidence="1 2" key="1">
    <citation type="submission" date="2021-06" db="EMBL/GenBank/DDBJ databases">
        <authorList>
            <person name="Sun Q."/>
            <person name="Li D."/>
        </authorList>
    </citation>
    <scope>NUCLEOTIDE SEQUENCE [LARGE SCALE GENOMIC DNA]</scope>
    <source>
        <strain evidence="1 2">MSJ-11</strain>
    </source>
</reference>
<proteinExistence type="predicted"/>
<evidence type="ECO:0000313" key="2">
    <source>
        <dbReference type="Proteomes" id="UP000726170"/>
    </source>
</evidence>
<accession>A0ABS6EFA9</accession>
<dbReference type="EMBL" id="JAHLQF010000001">
    <property type="protein sequence ID" value="MBU5483718.1"/>
    <property type="molecule type" value="Genomic_DNA"/>
</dbReference>
<organism evidence="1 2">
    <name type="scientific">Clostridium mobile</name>
    <dbReference type="NCBI Taxonomy" id="2841512"/>
    <lineage>
        <taxon>Bacteria</taxon>
        <taxon>Bacillati</taxon>
        <taxon>Bacillota</taxon>
        <taxon>Clostridia</taxon>
        <taxon>Eubacteriales</taxon>
        <taxon>Clostridiaceae</taxon>
        <taxon>Clostridium</taxon>
    </lineage>
</organism>
<comment type="caution">
    <text evidence="1">The sequence shown here is derived from an EMBL/GenBank/DDBJ whole genome shotgun (WGS) entry which is preliminary data.</text>
</comment>
<dbReference type="RefSeq" id="WP_216438073.1">
    <property type="nucleotide sequence ID" value="NZ_JAHLQF010000001.1"/>
</dbReference>
<name>A0ABS6EFA9_9CLOT</name>
<evidence type="ECO:0000313" key="1">
    <source>
        <dbReference type="EMBL" id="MBU5483718.1"/>
    </source>
</evidence>
<sequence length="779" mass="91222">MDNILTDFANTYALNMDKKIFSKDAQRNSQSPMLFVFIGDSLNEASSFINNIKDRWDNGEGIIFINISTVDIEDYSNVFNVQIPCEHKDKNILRSSIRDRFYSDKKLLQELNEKLTMVRDRMLRCGELFNSFENLSISVVTMADDPLNIILPEVSILAKKRMMEVFKSSLMDLYILIKEQNVEDEFYSKAFAVSFFREVEYIQKKDFTFNEKIAIYGEERELPVEEKGPLFYLTYLLEEKNGKGLIPKRSMENNYEIISYISLLKNIGIEGETYSDIENQYYDNGRFKANISSTSQEKVRNIYSTGGLSKVKRPNGAIASTVIRAFYDNVLNKMICFSKKDKNFIGKILKIDEDSLDLMGEGLIPQTVSVNDMMSIMASNRKSELYRLTVREAEESLYGRRCEEFFNQNFIQRAENNLSNLKLENKVRDSIYKDIINNPILGVYCSWLWTLEEGEGIKYIREYENSIQKNIEHLNNQIEDMYENRALEGFNIKSIFFKDEKTKEVKNSIFAVYEKKAEVLKLKMMKEVLKNYEEVLCKINEEVYIYIKDLNEVKNIVKDNEDEIIKSQDEYTGQNINAYYENLVNSIMTEMENSQGEGFYFNDKYIGNICEILKEGKAALLQKLIQFCSKYILSNEEFYKAFEEEFNKRANVDVVDSNNSVLSKEELYRKLFNILEDNSAVKAYIMNYDVRAYEEKYFFGDYESSFIKYAFYFDRNTRNYKIGYIHEKRASGIEKLSLMGGFTAKDVVYIKNAFECYKYCLEKGYKLHGIDVDKLPDII</sequence>
<protein>
    <submittedName>
        <fullName evidence="1">Uncharacterized protein</fullName>
    </submittedName>
</protein>